<keyword evidence="2" id="KW-1185">Reference proteome</keyword>
<name>A0ACD3A5S6_9AGAR</name>
<evidence type="ECO:0000313" key="2">
    <source>
        <dbReference type="Proteomes" id="UP000308600"/>
    </source>
</evidence>
<organism evidence="1 2">
    <name type="scientific">Pluteus cervinus</name>
    <dbReference type="NCBI Taxonomy" id="181527"/>
    <lineage>
        <taxon>Eukaryota</taxon>
        <taxon>Fungi</taxon>
        <taxon>Dikarya</taxon>
        <taxon>Basidiomycota</taxon>
        <taxon>Agaricomycotina</taxon>
        <taxon>Agaricomycetes</taxon>
        <taxon>Agaricomycetidae</taxon>
        <taxon>Agaricales</taxon>
        <taxon>Pluteineae</taxon>
        <taxon>Pluteaceae</taxon>
        <taxon>Pluteus</taxon>
    </lineage>
</organism>
<reference evidence="1 2" key="1">
    <citation type="journal article" date="2019" name="Nat. Ecol. Evol.">
        <title>Megaphylogeny resolves global patterns of mushroom evolution.</title>
        <authorList>
            <person name="Varga T."/>
            <person name="Krizsan K."/>
            <person name="Foldi C."/>
            <person name="Dima B."/>
            <person name="Sanchez-Garcia M."/>
            <person name="Sanchez-Ramirez S."/>
            <person name="Szollosi G.J."/>
            <person name="Szarkandi J.G."/>
            <person name="Papp V."/>
            <person name="Albert L."/>
            <person name="Andreopoulos W."/>
            <person name="Angelini C."/>
            <person name="Antonin V."/>
            <person name="Barry K.W."/>
            <person name="Bougher N.L."/>
            <person name="Buchanan P."/>
            <person name="Buyck B."/>
            <person name="Bense V."/>
            <person name="Catcheside P."/>
            <person name="Chovatia M."/>
            <person name="Cooper J."/>
            <person name="Damon W."/>
            <person name="Desjardin D."/>
            <person name="Finy P."/>
            <person name="Geml J."/>
            <person name="Haridas S."/>
            <person name="Hughes K."/>
            <person name="Justo A."/>
            <person name="Karasinski D."/>
            <person name="Kautmanova I."/>
            <person name="Kiss B."/>
            <person name="Kocsube S."/>
            <person name="Kotiranta H."/>
            <person name="LaButti K.M."/>
            <person name="Lechner B.E."/>
            <person name="Liimatainen K."/>
            <person name="Lipzen A."/>
            <person name="Lukacs Z."/>
            <person name="Mihaltcheva S."/>
            <person name="Morgado L.N."/>
            <person name="Niskanen T."/>
            <person name="Noordeloos M.E."/>
            <person name="Ohm R.A."/>
            <person name="Ortiz-Santana B."/>
            <person name="Ovrebo C."/>
            <person name="Racz N."/>
            <person name="Riley R."/>
            <person name="Savchenko A."/>
            <person name="Shiryaev A."/>
            <person name="Soop K."/>
            <person name="Spirin V."/>
            <person name="Szebenyi C."/>
            <person name="Tomsovsky M."/>
            <person name="Tulloss R.E."/>
            <person name="Uehling J."/>
            <person name="Grigoriev I.V."/>
            <person name="Vagvolgyi C."/>
            <person name="Papp T."/>
            <person name="Martin F.M."/>
            <person name="Miettinen O."/>
            <person name="Hibbett D.S."/>
            <person name="Nagy L.G."/>
        </authorList>
    </citation>
    <scope>NUCLEOTIDE SEQUENCE [LARGE SCALE GENOMIC DNA]</scope>
    <source>
        <strain evidence="1 2">NL-1719</strain>
    </source>
</reference>
<proteinExistence type="predicted"/>
<dbReference type="EMBL" id="ML208738">
    <property type="protein sequence ID" value="TFK60734.1"/>
    <property type="molecule type" value="Genomic_DNA"/>
</dbReference>
<accession>A0ACD3A5S6</accession>
<sequence length="288" mass="33336">MSTSTSTSDNIEVFTSLHDRINFLGPDALSSAVLSRDFWERYSPPFGYKYYNSSQTHTEQVFTLFGEVQSFESGVEHLRSQAFLENPVRQPLCITDTTPIRDVLLIRTPDGSPERLRHQFNMQVGLLTQIRENHIKDEFRDVREWTQEEWTCQSTIDGAMDTIRLHLPPALQLPENVLGTNSLRIRRQAFNHRSEAPVQPTGSYVGRTFPVFKVPNYDDAIWACSRAVPIQEDIRDHLGNLIPPPYRPLRRNVLIMCDVTLTCQVLEGRRMSRKYYRLNAERIRVLKA</sequence>
<dbReference type="Proteomes" id="UP000308600">
    <property type="component" value="Unassembled WGS sequence"/>
</dbReference>
<gene>
    <name evidence="1" type="ORF">BDN72DRAFT_904720</name>
</gene>
<evidence type="ECO:0000313" key="1">
    <source>
        <dbReference type="EMBL" id="TFK60734.1"/>
    </source>
</evidence>
<protein>
    <submittedName>
        <fullName evidence="1">Uncharacterized protein</fullName>
    </submittedName>
</protein>